<keyword evidence="5" id="KW-1185">Reference proteome</keyword>
<evidence type="ECO:0000313" key="6">
    <source>
        <dbReference type="RefSeq" id="XP_011501053.1"/>
    </source>
</evidence>
<feature type="chain" id="PRO_5042547403" evidence="4">
    <location>
        <begin position="31"/>
        <end position="1431"/>
    </location>
</feature>
<feature type="region of interest" description="Disordered" evidence="3">
    <location>
        <begin position="701"/>
        <end position="724"/>
    </location>
</feature>
<keyword evidence="1 2" id="KW-0175">Coiled coil</keyword>
<feature type="compositionally biased region" description="Low complexity" evidence="3">
    <location>
        <begin position="1301"/>
        <end position="1310"/>
    </location>
</feature>
<reference evidence="6" key="1">
    <citation type="submission" date="2025-08" db="UniProtKB">
        <authorList>
            <consortium name="RefSeq"/>
        </authorList>
    </citation>
    <scope>IDENTIFICATION</scope>
</reference>
<evidence type="ECO:0000256" key="1">
    <source>
        <dbReference type="ARBA" id="ARBA00023054"/>
    </source>
</evidence>
<protein>
    <submittedName>
        <fullName evidence="6">Transport and Golgi organization protein 1</fullName>
    </submittedName>
</protein>
<dbReference type="PANTHER" id="PTHR23158">
    <property type="entry name" value="MELANOMA INHIBITORY ACTIVITY-RELATED"/>
    <property type="match status" value="1"/>
</dbReference>
<feature type="region of interest" description="Disordered" evidence="3">
    <location>
        <begin position="241"/>
        <end position="265"/>
    </location>
</feature>
<evidence type="ECO:0000256" key="3">
    <source>
        <dbReference type="SAM" id="MobiDB-lite"/>
    </source>
</evidence>
<dbReference type="GO" id="GO:0009306">
    <property type="term" value="P:protein secretion"/>
    <property type="evidence" value="ECO:0007669"/>
    <property type="project" value="TreeGrafter"/>
</dbReference>
<feature type="compositionally biased region" description="Pro residues" evidence="3">
    <location>
        <begin position="1340"/>
        <end position="1355"/>
    </location>
</feature>
<proteinExistence type="predicted"/>
<feature type="compositionally biased region" description="Basic and acidic residues" evidence="3">
    <location>
        <begin position="713"/>
        <end position="724"/>
    </location>
</feature>
<dbReference type="KEGG" id="csol:105364743"/>
<accession>A0AAJ6YN22</accession>
<feature type="compositionally biased region" description="Polar residues" evidence="3">
    <location>
        <begin position="701"/>
        <end position="712"/>
    </location>
</feature>
<feature type="coiled-coil region" evidence="2">
    <location>
        <begin position="328"/>
        <end position="363"/>
    </location>
</feature>
<feature type="coiled-coil region" evidence="2">
    <location>
        <begin position="825"/>
        <end position="887"/>
    </location>
</feature>
<name>A0AAJ6YN22_9HYME</name>
<dbReference type="SUPFAM" id="SSF50044">
    <property type="entry name" value="SH3-domain"/>
    <property type="match status" value="1"/>
</dbReference>
<sequence>MTSRRSTIPTMKFIFAVFMILVSVLLPCRAKISDKRLCYDKACSVIISKGKTIIPYNSKDHDVLSFPVNTNVNIFSKQAGSRQDLWGVEIKGKRGYAPSKFIREYQILHTKLEYTVPTKGLDKERVDNIYDTENLDKDNLANFFSSEQQDHNNIVLPKYVSTNNLEENIVPHPVSPSYESVYDGTILPHEHVKEELPPPTYSTKILENNIKIDKEVRLNVYPNLISSTFPILSDIFSNINSEDKSTEDSENESIENSNEKDNDDASLKEMILENVKTDESSLNSEKESNILSENLVIEDNIHRIYNNKVVFQQLIENDNNHTDSLIQLEDSETNIKSEINEIHNIENEAISNLKNEIESSEHETIANKVEISDKATFDKESKFSEKNTSKKENQISKENTLKLKSKISEEDISKEKSQVTEVINLKEEETTAKSKNTGKVESEIINITEKIIEIHLDEINSGNFINNNGNVQQTSSQQVNNNDSSIIEEINTIIEDFQNIVPKQNEVDIIDNLISTDYYTNDIVNEKMLLNEQKVLNETFVPESVNLTISEVPLKNNESVMVSVELSLLSEKPFNRNLSKNEIIDNNNVEIGINLTVNNLFVESDLSNSSGNLEKQLEVNDNIIGNNNYIVNEPANLDNNSPVENAKYSLQFVDSNHKYVDVPSTSSFGEFLGNRNLLNAKKDFLDSEEIELDRVLDENIETTTSENNANHNSDVKQEEENNSFKKELSINSIEQIVLHRDTCDKSYDSSSYDINNQYKVDENAVTNARKIENSSDSLLYVCITAVTTLLFSLGYYIIENRRRDGHFIAKINNLEKDLMITRKECIMLDENLKSTKAKLDSIENQSFGSNEMVLSLKTELSTSENLRAKMEDQITSLEKELESTSEAGLELERMLREILSSHSEENNPLAQSIEDLQDRLNDQQIANESLTNTVTAKIKENEILSEDLKISFKKVEELRDEITRLTDELKTQISSRIHLEQSLSDQVQKLQLQIKTITEDKSHLRKQLRGKELEIKEFIEVVEQMRTNNFDSEKLYEVSKVKAEVVHLLEERDELKNKLSEEEGAHQLLEEHVNIITQEVAFLSQQCKVAEKEKKDAETRLEVLTKFFEEKEIQRQKEEAIWLEKQGEVSSTVEKLQTMQKEILNYKQQIEMLKREILDQEREYKNQMSIFETKAHEQWVTARQNERRLEEVKAESSQLRNRLTLVEKNINDADPEIKLHRLQSANGEAHPLFVTPETSSSPLMFGASGPGPVLPPPLPGSFLYRHSSFAPPPPFLPPPPLAVSRPPPLGGGRLSSPPPGNGSSVGNAGAHGTNETSLPLSPPLPLMSFPHHPLHRHRSPPPLPLFASEAPPPPLQSGSSLLHRHMPPPPLLPQFQSHQHHTWGDEASLPIRNSSGFHTQSRDRNAIVRNHKGSLHSSGESLDNSHHGGKI</sequence>
<feature type="region of interest" description="Disordered" evidence="3">
    <location>
        <begin position="1275"/>
        <end position="1361"/>
    </location>
</feature>
<dbReference type="Gene3D" id="2.30.30.40">
    <property type="entry name" value="SH3 Domains"/>
    <property type="match status" value="1"/>
</dbReference>
<evidence type="ECO:0000313" key="5">
    <source>
        <dbReference type="Proteomes" id="UP000695007"/>
    </source>
</evidence>
<dbReference type="GO" id="GO:0035459">
    <property type="term" value="P:vesicle cargo loading"/>
    <property type="evidence" value="ECO:0007669"/>
    <property type="project" value="TreeGrafter"/>
</dbReference>
<dbReference type="InterPro" id="IPR036028">
    <property type="entry name" value="SH3-like_dom_sf"/>
</dbReference>
<feature type="region of interest" description="Disordered" evidence="3">
    <location>
        <begin position="1397"/>
        <end position="1431"/>
    </location>
</feature>
<dbReference type="GO" id="GO:0070971">
    <property type="term" value="C:endoplasmic reticulum exit site"/>
    <property type="evidence" value="ECO:0007669"/>
    <property type="project" value="TreeGrafter"/>
</dbReference>
<organism evidence="5 6">
    <name type="scientific">Ceratosolen solmsi marchali</name>
    <dbReference type="NCBI Taxonomy" id="326594"/>
    <lineage>
        <taxon>Eukaryota</taxon>
        <taxon>Metazoa</taxon>
        <taxon>Ecdysozoa</taxon>
        <taxon>Arthropoda</taxon>
        <taxon>Hexapoda</taxon>
        <taxon>Insecta</taxon>
        <taxon>Pterygota</taxon>
        <taxon>Neoptera</taxon>
        <taxon>Endopterygota</taxon>
        <taxon>Hymenoptera</taxon>
        <taxon>Apocrita</taxon>
        <taxon>Proctotrupomorpha</taxon>
        <taxon>Chalcidoidea</taxon>
        <taxon>Agaonidae</taxon>
        <taxon>Agaoninae</taxon>
        <taxon>Ceratosolen</taxon>
    </lineage>
</organism>
<dbReference type="GeneID" id="105364743"/>
<feature type="coiled-coil region" evidence="2">
    <location>
        <begin position="1129"/>
        <end position="1209"/>
    </location>
</feature>
<dbReference type="InterPro" id="IPR051500">
    <property type="entry name" value="cTAGE_MIA/OTOR"/>
</dbReference>
<feature type="coiled-coil region" evidence="2">
    <location>
        <begin position="1038"/>
        <end position="1100"/>
    </location>
</feature>
<evidence type="ECO:0000256" key="4">
    <source>
        <dbReference type="SAM" id="SignalP"/>
    </source>
</evidence>
<dbReference type="PANTHER" id="PTHR23158:SF33">
    <property type="entry name" value="TRANSPORT AND GOLGI ORGANIZATION PROTEIN 1"/>
    <property type="match status" value="1"/>
</dbReference>
<dbReference type="GO" id="GO:0005789">
    <property type="term" value="C:endoplasmic reticulum membrane"/>
    <property type="evidence" value="ECO:0007669"/>
    <property type="project" value="TreeGrafter"/>
</dbReference>
<dbReference type="Proteomes" id="UP000695007">
    <property type="component" value="Unplaced"/>
</dbReference>
<keyword evidence="4" id="KW-0732">Signal</keyword>
<evidence type="ECO:0000256" key="2">
    <source>
        <dbReference type="SAM" id="Coils"/>
    </source>
</evidence>
<feature type="compositionally biased region" description="Pro residues" evidence="3">
    <location>
        <begin position="1275"/>
        <end position="1289"/>
    </location>
</feature>
<gene>
    <name evidence="6" type="primary">LOC105364743</name>
</gene>
<feature type="coiled-coil region" evidence="2">
    <location>
        <begin position="913"/>
        <end position="1007"/>
    </location>
</feature>
<dbReference type="RefSeq" id="XP_011501053.1">
    <property type="nucleotide sequence ID" value="XM_011502751.1"/>
</dbReference>
<dbReference type="GO" id="GO:0006888">
    <property type="term" value="P:endoplasmic reticulum to Golgi vesicle-mediated transport"/>
    <property type="evidence" value="ECO:0007669"/>
    <property type="project" value="TreeGrafter"/>
</dbReference>
<dbReference type="CTD" id="33930"/>
<feature type="signal peptide" evidence="4">
    <location>
        <begin position="1"/>
        <end position="30"/>
    </location>
</feature>